<accession>D9PEX7</accession>
<dbReference type="InterPro" id="IPR001780">
    <property type="entry name" value="Ribosomal_eL33"/>
</dbReference>
<evidence type="ECO:0000313" key="4">
    <source>
        <dbReference type="EMBL" id="EFK97913.1"/>
    </source>
</evidence>
<name>D9PEX7_9ZZZZ</name>
<dbReference type="AlphaFoldDB" id="D9PEX7"/>
<keyword evidence="2 4" id="KW-0689">Ribosomal protein</keyword>
<proteinExistence type="inferred from homology"/>
<protein>
    <submittedName>
        <fullName evidence="4">50S ribosomal protein L35Ae</fullName>
    </submittedName>
</protein>
<evidence type="ECO:0000256" key="2">
    <source>
        <dbReference type="ARBA" id="ARBA00022980"/>
    </source>
</evidence>
<comment type="similarity">
    <text evidence="1">Belongs to the eukaryotic ribosomal protein eL33 family.</text>
</comment>
<dbReference type="InterPro" id="IPR038661">
    <property type="entry name" value="Ribosomal_eL33_sf"/>
</dbReference>
<dbReference type="HAMAP" id="MF_00573">
    <property type="entry name" value="Ribosomal_eL33"/>
    <property type="match status" value="1"/>
</dbReference>
<evidence type="ECO:0000256" key="3">
    <source>
        <dbReference type="ARBA" id="ARBA00023274"/>
    </source>
</evidence>
<dbReference type="InterPro" id="IPR009000">
    <property type="entry name" value="Transl_B-barrel_sf"/>
</dbReference>
<sequence>MEGIISNFRKSMHRQTPSHPIILISGVDSKEKAAKFVGKKAVWTSPAGKQLKGEIRAPHGNKGAVRAIFETGLPGQSIGTKVVIQ</sequence>
<evidence type="ECO:0000256" key="1">
    <source>
        <dbReference type="ARBA" id="ARBA00009269"/>
    </source>
</evidence>
<keyword evidence="3" id="KW-0687">Ribonucleoprotein</keyword>
<gene>
    <name evidence="4" type="primary">rpl35Ae</name>
    <name evidence="4" type="ORF">LDC_0056</name>
</gene>
<dbReference type="Pfam" id="PF01247">
    <property type="entry name" value="Ribosomal_L35Ae"/>
    <property type="match status" value="1"/>
</dbReference>
<dbReference type="GO" id="GO:0003735">
    <property type="term" value="F:structural constituent of ribosome"/>
    <property type="evidence" value="ECO:0007669"/>
    <property type="project" value="InterPro"/>
</dbReference>
<organism evidence="4">
    <name type="scientific">sediment metagenome</name>
    <dbReference type="NCBI Taxonomy" id="749907"/>
    <lineage>
        <taxon>unclassified sequences</taxon>
        <taxon>metagenomes</taxon>
        <taxon>ecological metagenomes</taxon>
    </lineage>
</organism>
<dbReference type="NCBIfam" id="NF003326">
    <property type="entry name" value="PRK04337.1"/>
    <property type="match status" value="1"/>
</dbReference>
<dbReference type="GO" id="GO:0006412">
    <property type="term" value="P:translation"/>
    <property type="evidence" value="ECO:0007669"/>
    <property type="project" value="InterPro"/>
</dbReference>
<dbReference type="Gene3D" id="2.40.10.190">
    <property type="entry name" value="translation elongation factor selb, chain A, domain 4"/>
    <property type="match status" value="1"/>
</dbReference>
<dbReference type="SUPFAM" id="SSF50447">
    <property type="entry name" value="Translation proteins"/>
    <property type="match status" value="1"/>
</dbReference>
<dbReference type="GO" id="GO:0005840">
    <property type="term" value="C:ribosome"/>
    <property type="evidence" value="ECO:0007669"/>
    <property type="project" value="UniProtKB-KW"/>
</dbReference>
<dbReference type="EMBL" id="ADZX01000003">
    <property type="protein sequence ID" value="EFK97913.1"/>
    <property type="molecule type" value="Genomic_DNA"/>
</dbReference>
<reference evidence="4" key="2">
    <citation type="journal article" date="2011" name="Microb. Ecol.">
        <title>Taxonomic and Functional Metagenomic Profiling of the Microbial Community in the Anoxic Sediment of a Sub-saline Shallow Lake (Laguna de Carrizo, Central Spain).</title>
        <authorList>
            <person name="Ferrer M."/>
            <person name="Guazzaroni M.E."/>
            <person name="Richter M."/>
            <person name="Garcia-Salamanca A."/>
            <person name="Yarza P."/>
            <person name="Suarez-Suarez A."/>
            <person name="Solano J."/>
            <person name="Alcaide M."/>
            <person name="van Dillewijn P."/>
            <person name="Molina-Henares M.A."/>
            <person name="Lopez-Cortes N."/>
            <person name="Al-Ramahi Y."/>
            <person name="Guerrero C."/>
            <person name="Acosta A."/>
            <person name="de Eugenio L.I."/>
            <person name="Martinez V."/>
            <person name="Marques S."/>
            <person name="Rojo F."/>
            <person name="Santero E."/>
            <person name="Genilloud O."/>
            <person name="Perez-Perez J."/>
            <person name="Rossello-Mora R."/>
            <person name="Ramos J.L."/>
        </authorList>
    </citation>
    <scope>NUCLEOTIDE SEQUENCE</scope>
</reference>
<reference evidence="4" key="1">
    <citation type="submission" date="2010-07" db="EMBL/GenBank/DDBJ databases">
        <authorList>
            <consortium name="CONSOLIDER consortium CSD2007-00005"/>
            <person name="Guazzaroni M.-E."/>
            <person name="Richter M."/>
            <person name="Garcia-Salamanca A."/>
            <person name="Yarza P."/>
            <person name="Ferrer M."/>
        </authorList>
    </citation>
    <scope>NUCLEOTIDE SEQUENCE</scope>
</reference>
<dbReference type="GO" id="GO:1990904">
    <property type="term" value="C:ribonucleoprotein complex"/>
    <property type="evidence" value="ECO:0007669"/>
    <property type="project" value="UniProtKB-KW"/>
</dbReference>
<dbReference type="PANTHER" id="PTHR10902">
    <property type="entry name" value="60S RIBOSOMAL PROTEIN L35A"/>
    <property type="match status" value="1"/>
</dbReference>
<comment type="caution">
    <text evidence="4">The sequence shown here is derived from an EMBL/GenBank/DDBJ whole genome shotgun (WGS) entry which is preliminary data.</text>
</comment>